<keyword evidence="4" id="KW-1185">Reference proteome</keyword>
<evidence type="ECO:0000256" key="1">
    <source>
        <dbReference type="SAM" id="Coils"/>
    </source>
</evidence>
<keyword evidence="2" id="KW-1133">Transmembrane helix</keyword>
<evidence type="ECO:0000313" key="4">
    <source>
        <dbReference type="Proteomes" id="UP000185839"/>
    </source>
</evidence>
<keyword evidence="2" id="KW-0472">Membrane</keyword>
<sequence>MISNTDTFKYILDYYKETKDAAKERLKLPIIPFYITLVILNYWKPISIYLFSKSSVEGKINNITYLYRNWTFWDHFWNLILLVAASFLISTLFPILMWGIEALLRVPNNRRKVLLNDSKNIDWKHDLASTQHKYDKEKILSGKKEIEEYNSSMEDLKRSYEERIRNSDVLNKQRIQNLTSELENLRTTNSDLAQNYNKVKNDLFDKERQNLRFIYTDDELINKSINYDELFNILYKFIDANSEINFSEQFLKNTSLETRKLLFALIWGRKGNLFRKMLYSINKNDQVIQIDLTRQDDLNDRNFILDNKIGILNKSISELEFYDITKKVNVIKGIESKLNELALNNQIHAYYDSHQLKNNPGNPGDL</sequence>
<feature type="transmembrane region" description="Helical" evidence="2">
    <location>
        <begin position="76"/>
        <end position="104"/>
    </location>
</feature>
<dbReference type="OrthoDB" id="1443905at2"/>
<proteinExistence type="predicted"/>
<gene>
    <name evidence="3" type="ORF">SAMN05421789_11150</name>
</gene>
<dbReference type="RefSeq" id="WP_076387623.1">
    <property type="nucleotide sequence ID" value="NZ_FTOI01000011.1"/>
</dbReference>
<keyword evidence="1" id="KW-0175">Coiled coil</keyword>
<accession>A0A1N7N1A1</accession>
<protein>
    <submittedName>
        <fullName evidence="3">Uncharacterized protein</fullName>
    </submittedName>
</protein>
<feature type="coiled-coil region" evidence="1">
    <location>
        <begin position="143"/>
        <end position="202"/>
    </location>
</feature>
<reference evidence="4" key="1">
    <citation type="submission" date="2017-01" db="EMBL/GenBank/DDBJ databases">
        <authorList>
            <person name="Varghese N."/>
            <person name="Submissions S."/>
        </authorList>
    </citation>
    <scope>NUCLEOTIDE SEQUENCE [LARGE SCALE GENOMIC DNA]</scope>
    <source>
        <strain evidence="4">DSM 23145</strain>
    </source>
</reference>
<dbReference type="Proteomes" id="UP000185839">
    <property type="component" value="Unassembled WGS sequence"/>
</dbReference>
<dbReference type="AlphaFoldDB" id="A0A1N7N1A1"/>
<feature type="transmembrane region" description="Helical" evidence="2">
    <location>
        <begin position="26"/>
        <end position="43"/>
    </location>
</feature>
<evidence type="ECO:0000313" key="3">
    <source>
        <dbReference type="EMBL" id="SIS92157.1"/>
    </source>
</evidence>
<evidence type="ECO:0000256" key="2">
    <source>
        <dbReference type="SAM" id="Phobius"/>
    </source>
</evidence>
<name>A0A1N7N1A1_9FLAO</name>
<keyword evidence="2" id="KW-0812">Transmembrane</keyword>
<dbReference type="EMBL" id="FTOI01000011">
    <property type="protein sequence ID" value="SIS92157.1"/>
    <property type="molecule type" value="Genomic_DNA"/>
</dbReference>
<organism evidence="3 4">
    <name type="scientific">Kaistella chaponensis</name>
    <dbReference type="NCBI Taxonomy" id="713588"/>
    <lineage>
        <taxon>Bacteria</taxon>
        <taxon>Pseudomonadati</taxon>
        <taxon>Bacteroidota</taxon>
        <taxon>Flavobacteriia</taxon>
        <taxon>Flavobacteriales</taxon>
        <taxon>Weeksellaceae</taxon>
        <taxon>Chryseobacterium group</taxon>
        <taxon>Kaistella</taxon>
    </lineage>
</organism>